<sequence length="293" mass="33809">MSGQEFEEEANTSWSNNGDSDHSSPGNGVSESNQPSPVSTPSSNYPAHSALIPAQPRRIDPQSLILINQLLLAEDMEPLNTPMLLEDGYKVTQSELFALLCRIADELLFRQITWVKKLPFFRDLSIEDYTCLLSSTWQELILLSSLTTYNKQIFGDLADVTSKYLPSEDELHRFSEDSMEVMERLIYLYRKFSQLKISNEEYVCMKTVNFLNQDIQGLSSVSQLEQLNKRYWFVCQEFTECRYAHQHNRFPDLMMCLPEIRYIAGKLVNVPLEQLPLLFKALLHSCRTNLSKE</sequence>
<dbReference type="FunFam" id="1.10.565.10:FF:000015">
    <property type="entry name" value="Nuclear receptor subfamily 6 group A member 1"/>
    <property type="match status" value="1"/>
</dbReference>
<evidence type="ECO:0000256" key="4">
    <source>
        <dbReference type="ARBA" id="ARBA00023170"/>
    </source>
</evidence>
<evidence type="ECO:0000313" key="9">
    <source>
        <dbReference type="Proteomes" id="UP001295444"/>
    </source>
</evidence>
<evidence type="ECO:0000256" key="2">
    <source>
        <dbReference type="ARBA" id="ARBA00023125"/>
    </source>
</evidence>
<reference evidence="8" key="1">
    <citation type="submission" date="2022-03" db="EMBL/GenBank/DDBJ databases">
        <authorList>
            <person name="Alioto T."/>
            <person name="Alioto T."/>
            <person name="Gomez Garrido J."/>
        </authorList>
    </citation>
    <scope>NUCLEOTIDE SEQUENCE</scope>
</reference>
<keyword evidence="4 8" id="KW-0675">Receptor</keyword>
<evidence type="ECO:0000256" key="5">
    <source>
        <dbReference type="ARBA" id="ARBA00023242"/>
    </source>
</evidence>
<dbReference type="CDD" id="cd06953">
    <property type="entry name" value="NR_LBD_DHR4_like"/>
    <property type="match status" value="1"/>
</dbReference>
<keyword evidence="3" id="KW-0804">Transcription</keyword>
<dbReference type="PROSITE" id="PS51843">
    <property type="entry name" value="NR_LBD"/>
    <property type="match status" value="1"/>
</dbReference>
<dbReference type="Proteomes" id="UP001295444">
    <property type="component" value="Chromosome 09"/>
</dbReference>
<dbReference type="InterPro" id="IPR001723">
    <property type="entry name" value="Nuclear_hrmn_rcpt"/>
</dbReference>
<feature type="domain" description="NR LBD" evidence="7">
    <location>
        <begin position="62"/>
        <end position="293"/>
    </location>
</feature>
<evidence type="ECO:0000256" key="3">
    <source>
        <dbReference type="ARBA" id="ARBA00023163"/>
    </source>
</evidence>
<dbReference type="Pfam" id="PF00104">
    <property type="entry name" value="Hormone_recep"/>
    <property type="match status" value="1"/>
</dbReference>
<dbReference type="Gene3D" id="1.10.565.10">
    <property type="entry name" value="Retinoid X Receptor"/>
    <property type="match status" value="1"/>
</dbReference>
<dbReference type="PRINTS" id="PR00398">
    <property type="entry name" value="STRDHORMONER"/>
</dbReference>
<feature type="region of interest" description="Disordered" evidence="6">
    <location>
        <begin position="1"/>
        <end position="49"/>
    </location>
</feature>
<organism evidence="8 9">
    <name type="scientific">Pelobates cultripes</name>
    <name type="common">Western spadefoot toad</name>
    <dbReference type="NCBI Taxonomy" id="61616"/>
    <lineage>
        <taxon>Eukaryota</taxon>
        <taxon>Metazoa</taxon>
        <taxon>Chordata</taxon>
        <taxon>Craniata</taxon>
        <taxon>Vertebrata</taxon>
        <taxon>Euteleostomi</taxon>
        <taxon>Amphibia</taxon>
        <taxon>Batrachia</taxon>
        <taxon>Anura</taxon>
        <taxon>Pelobatoidea</taxon>
        <taxon>Pelobatidae</taxon>
        <taxon>Pelobates</taxon>
    </lineage>
</organism>
<keyword evidence="5" id="KW-0539">Nucleus</keyword>
<keyword evidence="9" id="KW-1185">Reference proteome</keyword>
<protein>
    <submittedName>
        <fullName evidence="8">Nuclear receptor subfamily 6 group A member 1 isoform X2</fullName>
    </submittedName>
</protein>
<keyword evidence="1" id="KW-0805">Transcription regulation</keyword>
<feature type="compositionally biased region" description="Polar residues" evidence="6">
    <location>
        <begin position="11"/>
        <end position="46"/>
    </location>
</feature>
<dbReference type="InterPro" id="IPR000536">
    <property type="entry name" value="Nucl_hrmn_rcpt_lig-bd"/>
</dbReference>
<proteinExistence type="predicted"/>
<gene>
    <name evidence="8" type="ORF">PECUL_23A028583</name>
</gene>
<dbReference type="AlphaFoldDB" id="A0AAD1T2Y6"/>
<evidence type="ECO:0000259" key="7">
    <source>
        <dbReference type="PROSITE" id="PS51843"/>
    </source>
</evidence>
<name>A0AAD1T2Y6_PELCU</name>
<evidence type="ECO:0000256" key="6">
    <source>
        <dbReference type="SAM" id="MobiDB-lite"/>
    </source>
</evidence>
<evidence type="ECO:0000313" key="8">
    <source>
        <dbReference type="EMBL" id="CAH2315810.1"/>
    </source>
</evidence>
<feature type="compositionally biased region" description="Acidic residues" evidence="6">
    <location>
        <begin position="1"/>
        <end position="10"/>
    </location>
</feature>
<dbReference type="InterPro" id="IPR050200">
    <property type="entry name" value="Nuclear_hormone_rcpt_NR3"/>
</dbReference>
<dbReference type="EMBL" id="OW240920">
    <property type="protein sequence ID" value="CAH2315810.1"/>
    <property type="molecule type" value="Genomic_DNA"/>
</dbReference>
<dbReference type="SUPFAM" id="SSF48508">
    <property type="entry name" value="Nuclear receptor ligand-binding domain"/>
    <property type="match status" value="1"/>
</dbReference>
<accession>A0AAD1T2Y6</accession>
<keyword evidence="2" id="KW-0238">DNA-binding</keyword>
<dbReference type="InterPro" id="IPR035500">
    <property type="entry name" value="NHR-like_dom_sf"/>
</dbReference>
<dbReference type="SMART" id="SM00430">
    <property type="entry name" value="HOLI"/>
    <property type="match status" value="1"/>
</dbReference>
<evidence type="ECO:0000256" key="1">
    <source>
        <dbReference type="ARBA" id="ARBA00023015"/>
    </source>
</evidence>
<dbReference type="PANTHER" id="PTHR48092">
    <property type="entry name" value="KNIRPS-RELATED PROTEIN-RELATED"/>
    <property type="match status" value="1"/>
</dbReference>
<dbReference type="GO" id="GO:0003677">
    <property type="term" value="F:DNA binding"/>
    <property type="evidence" value="ECO:0007669"/>
    <property type="project" value="UniProtKB-KW"/>
</dbReference>